<sequence>MALMEARSPFKSVLSGNPSLSPGFGRDIVELLEGLTKHIAGLPIDAELPTSTDRQRIPILKQHLKDVRDVQGALLSLSNNIQSSISSLEKQFSEIFLRDRYFQLPDDIFAMVFEFAGFDDFRTGTNVSHVCRRFRTIALSTPQIWTHIRPRHKRGLLIADASKVAGRSQHSGLGLTVEMQSFNSYAHEHVEYLQSMMSFVGMYSSRICALTLDLGTAHAAASKNKLWFTKLSLPSLTSLEINAPPSTTLEHFYTDWKMPSLRTLHGRNCFPDLPSNALSKIKSFSFEVEEYDIRKRNRVQWTLPELDRYLGRLFSVQELKLDFGCDSIHPWLDEPPSTKPELTVTLRSLSIRIQDHGYDSDRAVNVFQMFDYENLTSLSISLPSEAIPTICTLFSYVKLSFQRGNLNDLDIRIRPDYFRYGDLGESPRNTILSSFLQNNPKLESIYIESAGDDRQIFGFSNRIAALQLKNCQSFRKASKIVPGPDIIHELEEVFKRRGDSVDECLVLDGAKVSPLDEAELVKVPISDRVSYSLSIS</sequence>
<dbReference type="InterPro" id="IPR036047">
    <property type="entry name" value="F-box-like_dom_sf"/>
</dbReference>
<proteinExistence type="predicted"/>
<dbReference type="Proteomes" id="UP000053477">
    <property type="component" value="Unassembled WGS sequence"/>
</dbReference>
<evidence type="ECO:0000259" key="1">
    <source>
        <dbReference type="PROSITE" id="PS50181"/>
    </source>
</evidence>
<dbReference type="OrthoDB" id="2866718at2759"/>
<dbReference type="InParanoid" id="A0A0H2RND9"/>
<evidence type="ECO:0000313" key="3">
    <source>
        <dbReference type="Proteomes" id="UP000053477"/>
    </source>
</evidence>
<dbReference type="Pfam" id="PF12937">
    <property type="entry name" value="F-box-like"/>
    <property type="match status" value="1"/>
</dbReference>
<gene>
    <name evidence="2" type="ORF">SCHPADRAFT_940692</name>
</gene>
<dbReference type="Gene3D" id="1.20.1280.50">
    <property type="match status" value="1"/>
</dbReference>
<dbReference type="STRING" id="27342.A0A0H2RND9"/>
<accession>A0A0H2RND9</accession>
<dbReference type="EMBL" id="KQ085965">
    <property type="protein sequence ID" value="KLO13122.1"/>
    <property type="molecule type" value="Genomic_DNA"/>
</dbReference>
<keyword evidence="3" id="KW-1185">Reference proteome</keyword>
<dbReference type="InterPro" id="IPR001810">
    <property type="entry name" value="F-box_dom"/>
</dbReference>
<name>A0A0H2RND9_9AGAM</name>
<evidence type="ECO:0000313" key="2">
    <source>
        <dbReference type="EMBL" id="KLO13122.1"/>
    </source>
</evidence>
<dbReference type="PROSITE" id="PS50181">
    <property type="entry name" value="FBOX"/>
    <property type="match status" value="1"/>
</dbReference>
<protein>
    <recommendedName>
        <fullName evidence="1">F-box domain-containing protein</fullName>
    </recommendedName>
</protein>
<reference evidence="2 3" key="1">
    <citation type="submission" date="2015-04" db="EMBL/GenBank/DDBJ databases">
        <title>Complete genome sequence of Schizopora paradoxa KUC8140, a cosmopolitan wood degrader in East Asia.</title>
        <authorList>
            <consortium name="DOE Joint Genome Institute"/>
            <person name="Min B."/>
            <person name="Park H."/>
            <person name="Jang Y."/>
            <person name="Kim J.-J."/>
            <person name="Kim K.H."/>
            <person name="Pangilinan J."/>
            <person name="Lipzen A."/>
            <person name="Riley R."/>
            <person name="Grigoriev I.V."/>
            <person name="Spatafora J.W."/>
            <person name="Choi I.-G."/>
        </authorList>
    </citation>
    <scope>NUCLEOTIDE SEQUENCE [LARGE SCALE GENOMIC DNA]</scope>
    <source>
        <strain evidence="2 3">KUC8140</strain>
    </source>
</reference>
<dbReference type="AlphaFoldDB" id="A0A0H2RND9"/>
<dbReference type="SUPFAM" id="SSF81383">
    <property type="entry name" value="F-box domain"/>
    <property type="match status" value="1"/>
</dbReference>
<organism evidence="2 3">
    <name type="scientific">Schizopora paradoxa</name>
    <dbReference type="NCBI Taxonomy" id="27342"/>
    <lineage>
        <taxon>Eukaryota</taxon>
        <taxon>Fungi</taxon>
        <taxon>Dikarya</taxon>
        <taxon>Basidiomycota</taxon>
        <taxon>Agaricomycotina</taxon>
        <taxon>Agaricomycetes</taxon>
        <taxon>Hymenochaetales</taxon>
        <taxon>Schizoporaceae</taxon>
        <taxon>Schizopora</taxon>
    </lineage>
</organism>
<feature type="domain" description="F-box" evidence="1">
    <location>
        <begin position="98"/>
        <end position="148"/>
    </location>
</feature>